<gene>
    <name evidence="1" type="ORF">DPMN_112352</name>
</gene>
<protein>
    <submittedName>
        <fullName evidence="1">Uncharacterized protein</fullName>
    </submittedName>
</protein>
<accession>A0A9D4QQT3</accession>
<sequence>MDPCDKRRELLHGKNTNLESSANFQNANRVVRKQMTEATEKWIIEQCIIIQKEMIAGDR</sequence>
<organism evidence="1 2">
    <name type="scientific">Dreissena polymorpha</name>
    <name type="common">Zebra mussel</name>
    <name type="synonym">Mytilus polymorpha</name>
    <dbReference type="NCBI Taxonomy" id="45954"/>
    <lineage>
        <taxon>Eukaryota</taxon>
        <taxon>Metazoa</taxon>
        <taxon>Spiralia</taxon>
        <taxon>Lophotrochozoa</taxon>
        <taxon>Mollusca</taxon>
        <taxon>Bivalvia</taxon>
        <taxon>Autobranchia</taxon>
        <taxon>Heteroconchia</taxon>
        <taxon>Euheterodonta</taxon>
        <taxon>Imparidentia</taxon>
        <taxon>Neoheterodontei</taxon>
        <taxon>Myida</taxon>
        <taxon>Dreissenoidea</taxon>
        <taxon>Dreissenidae</taxon>
        <taxon>Dreissena</taxon>
    </lineage>
</organism>
<proteinExistence type="predicted"/>
<dbReference type="AlphaFoldDB" id="A0A9D4QQT3"/>
<evidence type="ECO:0000313" key="1">
    <source>
        <dbReference type="EMBL" id="KAH3838935.1"/>
    </source>
</evidence>
<dbReference type="EMBL" id="JAIWYP010000004">
    <property type="protein sequence ID" value="KAH3838935.1"/>
    <property type="molecule type" value="Genomic_DNA"/>
</dbReference>
<comment type="caution">
    <text evidence="1">The sequence shown here is derived from an EMBL/GenBank/DDBJ whole genome shotgun (WGS) entry which is preliminary data.</text>
</comment>
<dbReference type="Proteomes" id="UP000828390">
    <property type="component" value="Unassembled WGS sequence"/>
</dbReference>
<name>A0A9D4QQT3_DREPO</name>
<reference evidence="1" key="2">
    <citation type="submission" date="2020-11" db="EMBL/GenBank/DDBJ databases">
        <authorList>
            <person name="McCartney M.A."/>
            <person name="Auch B."/>
            <person name="Kono T."/>
            <person name="Mallez S."/>
            <person name="Becker A."/>
            <person name="Gohl D.M."/>
            <person name="Silverstein K.A.T."/>
            <person name="Koren S."/>
            <person name="Bechman K.B."/>
            <person name="Herman A."/>
            <person name="Abrahante J.E."/>
            <person name="Garbe J."/>
        </authorList>
    </citation>
    <scope>NUCLEOTIDE SEQUENCE</scope>
    <source>
        <strain evidence="1">Duluth1</strain>
        <tissue evidence="1">Whole animal</tissue>
    </source>
</reference>
<keyword evidence="2" id="KW-1185">Reference proteome</keyword>
<reference evidence="1" key="1">
    <citation type="journal article" date="2019" name="bioRxiv">
        <title>The Genome of the Zebra Mussel, Dreissena polymorpha: A Resource for Invasive Species Research.</title>
        <authorList>
            <person name="McCartney M.A."/>
            <person name="Auch B."/>
            <person name="Kono T."/>
            <person name="Mallez S."/>
            <person name="Zhang Y."/>
            <person name="Obille A."/>
            <person name="Becker A."/>
            <person name="Abrahante J.E."/>
            <person name="Garbe J."/>
            <person name="Badalamenti J.P."/>
            <person name="Herman A."/>
            <person name="Mangelson H."/>
            <person name="Liachko I."/>
            <person name="Sullivan S."/>
            <person name="Sone E.D."/>
            <person name="Koren S."/>
            <person name="Silverstein K.A.T."/>
            <person name="Beckman K.B."/>
            <person name="Gohl D.M."/>
        </authorList>
    </citation>
    <scope>NUCLEOTIDE SEQUENCE</scope>
    <source>
        <strain evidence="1">Duluth1</strain>
        <tissue evidence="1">Whole animal</tissue>
    </source>
</reference>
<evidence type="ECO:0000313" key="2">
    <source>
        <dbReference type="Proteomes" id="UP000828390"/>
    </source>
</evidence>